<proteinExistence type="predicted"/>
<gene>
    <name evidence="1" type="ORF">PHET_08707</name>
</gene>
<name>A0A8J4SHF8_9TREM</name>
<accession>A0A8J4SHF8</accession>
<organism evidence="1 2">
    <name type="scientific">Paragonimus heterotremus</name>
    <dbReference type="NCBI Taxonomy" id="100268"/>
    <lineage>
        <taxon>Eukaryota</taxon>
        <taxon>Metazoa</taxon>
        <taxon>Spiralia</taxon>
        <taxon>Lophotrochozoa</taxon>
        <taxon>Platyhelminthes</taxon>
        <taxon>Trematoda</taxon>
        <taxon>Digenea</taxon>
        <taxon>Plagiorchiida</taxon>
        <taxon>Troglotremata</taxon>
        <taxon>Troglotrematidae</taxon>
        <taxon>Paragonimus</taxon>
    </lineage>
</organism>
<comment type="caution">
    <text evidence="1">The sequence shown here is derived from an EMBL/GenBank/DDBJ whole genome shotgun (WGS) entry which is preliminary data.</text>
</comment>
<protein>
    <submittedName>
        <fullName evidence="1">Uncharacterized protein</fullName>
    </submittedName>
</protein>
<dbReference type="EMBL" id="LUCH01005509">
    <property type="protein sequence ID" value="KAF5398013.1"/>
    <property type="molecule type" value="Genomic_DNA"/>
</dbReference>
<evidence type="ECO:0000313" key="1">
    <source>
        <dbReference type="EMBL" id="KAF5398013.1"/>
    </source>
</evidence>
<dbReference type="Proteomes" id="UP000748531">
    <property type="component" value="Unassembled WGS sequence"/>
</dbReference>
<dbReference type="InterPro" id="IPR013320">
    <property type="entry name" value="ConA-like_dom_sf"/>
</dbReference>
<sequence length="190" mass="21415">MFVALTNSNGPALGTQFLNGLGNEAAKSILINRGDVDKGCIELASDLDVEHPYLRSCLLHASACEYGITWAAWLQFLSPDMTTREILIGTGPISAQGFQFYLEHGEIVFDLWTESRKWSVRGPFMKQLHFWNNIAVVWDRQEQTMTVLVKIDFLSLIEPILKFSTQDFPHSRSSSCYVIAILTGVHVNYD</sequence>
<dbReference type="SUPFAM" id="SSF49899">
    <property type="entry name" value="Concanavalin A-like lectins/glucanases"/>
    <property type="match status" value="1"/>
</dbReference>
<evidence type="ECO:0000313" key="2">
    <source>
        <dbReference type="Proteomes" id="UP000748531"/>
    </source>
</evidence>
<reference evidence="1" key="1">
    <citation type="submission" date="2019-05" db="EMBL/GenBank/DDBJ databases">
        <title>Annotation for the trematode Paragonimus heterotremus.</title>
        <authorList>
            <person name="Choi Y.-J."/>
        </authorList>
    </citation>
    <scope>NUCLEOTIDE SEQUENCE</scope>
    <source>
        <strain evidence="1">LC</strain>
    </source>
</reference>
<dbReference type="AlphaFoldDB" id="A0A8J4SHF8"/>
<keyword evidence="2" id="KW-1185">Reference proteome</keyword>